<dbReference type="Gene3D" id="1.20.120.910">
    <property type="entry name" value="DksA, coiled-coil domain"/>
    <property type="match status" value="1"/>
</dbReference>
<dbReference type="PROSITE" id="PS01102">
    <property type="entry name" value="ZF_DKSA_1"/>
    <property type="match status" value="1"/>
</dbReference>
<evidence type="ECO:0000256" key="3">
    <source>
        <dbReference type="ARBA" id="ARBA00022771"/>
    </source>
</evidence>
<dbReference type="SUPFAM" id="SSF109635">
    <property type="entry name" value="DnaK suppressor protein DksA, alpha-hairpin domain"/>
    <property type="match status" value="1"/>
</dbReference>
<proteinExistence type="inferred from homology"/>
<dbReference type="Pfam" id="PF21157">
    <property type="entry name" value="DksA_N"/>
    <property type="match status" value="1"/>
</dbReference>
<comment type="similarity">
    <text evidence="5">Belongs to the DksA family.</text>
</comment>
<organism evidence="10 11">
    <name type="scientific">Caenimonas terrae</name>
    <dbReference type="NCBI Taxonomy" id="696074"/>
    <lineage>
        <taxon>Bacteria</taxon>
        <taxon>Pseudomonadati</taxon>
        <taxon>Pseudomonadota</taxon>
        <taxon>Betaproteobacteria</taxon>
        <taxon>Burkholderiales</taxon>
        <taxon>Comamonadaceae</taxon>
        <taxon>Caenimonas</taxon>
    </lineage>
</organism>
<evidence type="ECO:0000256" key="7">
    <source>
        <dbReference type="SAM" id="MobiDB-lite"/>
    </source>
</evidence>
<comment type="subunit">
    <text evidence="5">Interacts directly with the RNA polymerase.</text>
</comment>
<dbReference type="PANTHER" id="PTHR33823">
    <property type="entry name" value="RNA POLYMERASE-BINDING TRANSCRIPTION FACTOR DKSA-RELATED"/>
    <property type="match status" value="1"/>
</dbReference>
<evidence type="ECO:0000256" key="5">
    <source>
        <dbReference type="HAMAP-Rule" id="MF_00926"/>
    </source>
</evidence>
<comment type="subcellular location">
    <subcellularLocation>
        <location evidence="5">Cytoplasm</location>
    </subcellularLocation>
</comment>
<dbReference type="InterPro" id="IPR012784">
    <property type="entry name" value="DksA_RNA_pol-bd"/>
</dbReference>
<dbReference type="InterPro" id="IPR037187">
    <property type="entry name" value="DnaK_N"/>
</dbReference>
<comment type="function">
    <text evidence="5">Transcription factor that acts by binding directly to the RNA polymerase (RNAP). Required for negative regulation of rRNA expression and positive regulation of several amino acid biosynthesis promoters.</text>
</comment>
<protein>
    <recommendedName>
        <fullName evidence="5">RNA polymerase-binding transcription factor DksA</fullName>
    </recommendedName>
</protein>
<evidence type="ECO:0000256" key="4">
    <source>
        <dbReference type="ARBA" id="ARBA00022833"/>
    </source>
</evidence>
<dbReference type="PROSITE" id="PS51128">
    <property type="entry name" value="ZF_DKSA_2"/>
    <property type="match status" value="1"/>
</dbReference>
<comment type="caution">
    <text evidence="10">The sequence shown here is derived from an EMBL/GenBank/DDBJ whole genome shotgun (WGS) entry which is preliminary data.</text>
</comment>
<evidence type="ECO:0000313" key="11">
    <source>
        <dbReference type="Proteomes" id="UP001596037"/>
    </source>
</evidence>
<dbReference type="HAMAP" id="MF_00926">
    <property type="entry name" value="DksA"/>
    <property type="match status" value="1"/>
</dbReference>
<dbReference type="PANTHER" id="PTHR33823:SF2">
    <property type="entry name" value="RNA POLYMERASE-BINDING TRANSCRIPTION FACTOR DKSA"/>
    <property type="match status" value="1"/>
</dbReference>
<keyword evidence="3 5" id="KW-0863">Zinc-finger</keyword>
<dbReference type="EMBL" id="JBHSMF010000009">
    <property type="protein sequence ID" value="MFC5498640.1"/>
    <property type="molecule type" value="Genomic_DNA"/>
</dbReference>
<reference evidence="11" key="1">
    <citation type="journal article" date="2019" name="Int. J. Syst. Evol. Microbiol.">
        <title>The Global Catalogue of Microorganisms (GCM) 10K type strain sequencing project: providing services to taxonomists for standard genome sequencing and annotation.</title>
        <authorList>
            <consortium name="The Broad Institute Genomics Platform"/>
            <consortium name="The Broad Institute Genome Sequencing Center for Infectious Disease"/>
            <person name="Wu L."/>
            <person name="Ma J."/>
        </authorList>
    </citation>
    <scope>NUCLEOTIDE SEQUENCE [LARGE SCALE GENOMIC DNA]</scope>
    <source>
        <strain evidence="11">CCUG 57401</strain>
    </source>
</reference>
<comment type="caution">
    <text evidence="5">Lacks conserved residue(s) required for the propagation of feature annotation.</text>
</comment>
<keyword evidence="2 5" id="KW-0479">Metal-binding</keyword>
<dbReference type="NCBIfam" id="TIGR02420">
    <property type="entry name" value="dksA"/>
    <property type="match status" value="1"/>
</dbReference>
<feature type="region of interest" description="Disordered" evidence="7">
    <location>
        <begin position="1"/>
        <end position="61"/>
    </location>
</feature>
<evidence type="ECO:0000313" key="10">
    <source>
        <dbReference type="EMBL" id="MFC5498640.1"/>
    </source>
</evidence>
<dbReference type="Proteomes" id="UP001596037">
    <property type="component" value="Unassembled WGS sequence"/>
</dbReference>
<dbReference type="SUPFAM" id="SSF57716">
    <property type="entry name" value="Glucocorticoid receptor-like (DNA-binding domain)"/>
    <property type="match status" value="1"/>
</dbReference>
<feature type="domain" description="DnaK suppressor protein DksA N-terminal" evidence="9">
    <location>
        <begin position="138"/>
        <end position="208"/>
    </location>
</feature>
<dbReference type="RefSeq" id="WP_376850727.1">
    <property type="nucleotide sequence ID" value="NZ_JBHSMF010000009.1"/>
</dbReference>
<accession>A0ABW0NF60</accession>
<gene>
    <name evidence="5 10" type="primary">dksA</name>
    <name evidence="10" type="ORF">ACFPOE_13925</name>
</gene>
<evidence type="ECO:0000259" key="9">
    <source>
        <dbReference type="Pfam" id="PF21157"/>
    </source>
</evidence>
<evidence type="ECO:0000259" key="8">
    <source>
        <dbReference type="Pfam" id="PF01258"/>
    </source>
</evidence>
<feature type="compositionally biased region" description="Low complexity" evidence="7">
    <location>
        <begin position="1"/>
        <end position="26"/>
    </location>
</feature>
<feature type="domain" description="Zinc finger DksA/TraR C4-type" evidence="8">
    <location>
        <begin position="211"/>
        <end position="245"/>
    </location>
</feature>
<dbReference type="InterPro" id="IPR020458">
    <property type="entry name" value="Znf_DskA_TraR_CS"/>
</dbReference>
<dbReference type="Pfam" id="PF01258">
    <property type="entry name" value="zf-dskA_traR"/>
    <property type="match status" value="1"/>
</dbReference>
<evidence type="ECO:0000256" key="6">
    <source>
        <dbReference type="PROSITE-ProRule" id="PRU00510"/>
    </source>
</evidence>
<sequence length="253" mass="27425">MPVKTPTAKAVPATAKPKAASAAKATTRSEAPPAPSAVRPDAPRPMPVVQAGAPARATKPSARLAQITVPSMAQSVASTAAKSSYTHTMPPAVLPAPPMVAVKKDPKLANNWKTKSVDQLSDAEVLAMPDTEYMNEKQMAFFRLKLTQLKQDILNSAGETTEHLREDTVIVPDPADRATIEEEHALELRTRDRERKLLKKIEQSIARIDAGDYGYCDETGEPIGVGRLLARPTATLSLEAQQRRELKQKMFGD</sequence>
<dbReference type="InterPro" id="IPR048489">
    <property type="entry name" value="DksA_N"/>
</dbReference>
<keyword evidence="11" id="KW-1185">Reference proteome</keyword>
<evidence type="ECO:0000256" key="2">
    <source>
        <dbReference type="ARBA" id="ARBA00022723"/>
    </source>
</evidence>
<keyword evidence="4 5" id="KW-0862">Zinc</keyword>
<name>A0ABW0NF60_9BURK</name>
<dbReference type="InterPro" id="IPR000962">
    <property type="entry name" value="Znf_DskA_TraR"/>
</dbReference>
<keyword evidence="1 5" id="KW-0963">Cytoplasm</keyword>
<feature type="zinc finger region" description="dksA C4-type" evidence="6">
    <location>
        <begin position="216"/>
        <end position="240"/>
    </location>
</feature>
<evidence type="ECO:0000256" key="1">
    <source>
        <dbReference type="ARBA" id="ARBA00022490"/>
    </source>
</evidence>